<feature type="domain" description="DUF4283" evidence="2">
    <location>
        <begin position="95"/>
        <end position="144"/>
    </location>
</feature>
<dbReference type="Pfam" id="PF14111">
    <property type="entry name" value="DUF4283"/>
    <property type="match status" value="1"/>
</dbReference>
<dbReference type="PANTHER" id="PTHR31286:SF99">
    <property type="entry name" value="DUF4283 DOMAIN-CONTAINING PROTEIN"/>
    <property type="match status" value="1"/>
</dbReference>
<feature type="region of interest" description="Disordered" evidence="1">
    <location>
        <begin position="286"/>
        <end position="349"/>
    </location>
</feature>
<evidence type="ECO:0000313" key="3">
    <source>
        <dbReference type="EMBL" id="SPD18471.1"/>
    </source>
</evidence>
<dbReference type="EMBL" id="OIVN01004635">
    <property type="protein sequence ID" value="SPD18471.1"/>
    <property type="molecule type" value="Genomic_DNA"/>
</dbReference>
<dbReference type="PANTHER" id="PTHR31286">
    <property type="entry name" value="GLYCINE-RICH CELL WALL STRUCTURAL PROTEIN 1.8-LIKE"/>
    <property type="match status" value="1"/>
</dbReference>
<dbReference type="InterPro" id="IPR040256">
    <property type="entry name" value="At4g02000-like"/>
</dbReference>
<sequence>MPMSVSKMSGLSKHVERECSVKKEDTLSRSTKKYKDHHVSAAVDELNKGETLGSSFGSYKDRLVGAILGAYEQAFGFASSMQEDEDLDEEEVEPGRMDYIDIGYDYFLIKFKLQADLDNVLKGGPWFGQHFLAIRQWEPDFRPSTTTFSSVAVWVRLPELPIEYYDSSLLKKIGQAIGSVLCFNAYTQLMEFVAASPDYAFKLTLISHYRRRYSSDIDVCNLSRLYPFPLHLGDAQTGDLSEDRCSSINDTFREWMVVSRKKKPTAPRKPFHARGKGYENSIIVKSNNNGGHVSNPVAEAEHKEGKRKSPIPIEKVSIPTILSNNGQRRKGKDKGKDMLGNSKNSSSKKLSVPNVLFDEQLGKSHKASSNKVIPMGDETIGWIQADPMTIWGWYDPEVMEAWKNIFPLTEKSKELGFLDLTDSAWLLTPNPWWNFLTDSLRLPPWSDNIGMVCLIISTTPLGKLTDQARKGSPIRRDNPTANPHGDSDRMRYDGKCIPGEASTVLPTGHLVEKEELMKAWRLRDVGDDPSPT</sequence>
<feature type="compositionally biased region" description="Basic and acidic residues" evidence="1">
    <location>
        <begin position="466"/>
        <end position="478"/>
    </location>
</feature>
<reference evidence="3" key="1">
    <citation type="submission" date="2018-02" db="EMBL/GenBank/DDBJ databases">
        <authorList>
            <person name="Cohen D.B."/>
            <person name="Kent A.D."/>
        </authorList>
    </citation>
    <scope>NUCLEOTIDE SEQUENCE</scope>
</reference>
<organism evidence="3">
    <name type="scientific">Fagus sylvatica</name>
    <name type="common">Beechnut</name>
    <dbReference type="NCBI Taxonomy" id="28930"/>
    <lineage>
        <taxon>Eukaryota</taxon>
        <taxon>Viridiplantae</taxon>
        <taxon>Streptophyta</taxon>
        <taxon>Embryophyta</taxon>
        <taxon>Tracheophyta</taxon>
        <taxon>Spermatophyta</taxon>
        <taxon>Magnoliopsida</taxon>
        <taxon>eudicotyledons</taxon>
        <taxon>Gunneridae</taxon>
        <taxon>Pentapetalae</taxon>
        <taxon>rosids</taxon>
        <taxon>fabids</taxon>
        <taxon>Fagales</taxon>
        <taxon>Fagaceae</taxon>
        <taxon>Fagus</taxon>
    </lineage>
</organism>
<evidence type="ECO:0000256" key="1">
    <source>
        <dbReference type="SAM" id="MobiDB-lite"/>
    </source>
</evidence>
<dbReference type="AlphaFoldDB" id="A0A2N9I3S2"/>
<protein>
    <recommendedName>
        <fullName evidence="2">DUF4283 domain-containing protein</fullName>
    </recommendedName>
</protein>
<evidence type="ECO:0000259" key="2">
    <source>
        <dbReference type="Pfam" id="PF14111"/>
    </source>
</evidence>
<accession>A0A2N9I3S2</accession>
<name>A0A2N9I3S2_FAGSY</name>
<gene>
    <name evidence="3" type="ORF">FSB_LOCUS46353</name>
</gene>
<feature type="region of interest" description="Disordered" evidence="1">
    <location>
        <begin position="465"/>
        <end position="491"/>
    </location>
</feature>
<feature type="compositionally biased region" description="Basic and acidic residues" evidence="1">
    <location>
        <begin position="13"/>
        <end position="27"/>
    </location>
</feature>
<dbReference type="InterPro" id="IPR025558">
    <property type="entry name" value="DUF4283"/>
</dbReference>
<proteinExistence type="predicted"/>
<feature type="region of interest" description="Disordered" evidence="1">
    <location>
        <begin position="1"/>
        <end position="27"/>
    </location>
</feature>